<organism evidence="3 4">
    <name type="scientific">Sinanodonta woodiana</name>
    <name type="common">Chinese pond mussel</name>
    <name type="synonym">Anodonta woodiana</name>
    <dbReference type="NCBI Taxonomy" id="1069815"/>
    <lineage>
        <taxon>Eukaryota</taxon>
        <taxon>Metazoa</taxon>
        <taxon>Spiralia</taxon>
        <taxon>Lophotrochozoa</taxon>
        <taxon>Mollusca</taxon>
        <taxon>Bivalvia</taxon>
        <taxon>Autobranchia</taxon>
        <taxon>Heteroconchia</taxon>
        <taxon>Palaeoheterodonta</taxon>
        <taxon>Unionida</taxon>
        <taxon>Unionoidea</taxon>
        <taxon>Unionidae</taxon>
        <taxon>Unioninae</taxon>
        <taxon>Sinanodonta</taxon>
    </lineage>
</organism>
<evidence type="ECO:0000313" key="4">
    <source>
        <dbReference type="Proteomes" id="UP001634394"/>
    </source>
</evidence>
<evidence type="ECO:0000256" key="1">
    <source>
        <dbReference type="SAM" id="MobiDB-lite"/>
    </source>
</evidence>
<dbReference type="EMBL" id="JBJQND010000011">
    <property type="protein sequence ID" value="KAL3862369.1"/>
    <property type="molecule type" value="Genomic_DNA"/>
</dbReference>
<dbReference type="CDD" id="cd08544">
    <property type="entry name" value="Reeler"/>
    <property type="match status" value="1"/>
</dbReference>
<comment type="caution">
    <text evidence="3">The sequence shown here is derived from an EMBL/GenBank/DDBJ whole genome shotgun (WGS) entry which is preliminary data.</text>
</comment>
<gene>
    <name evidence="3" type="ORF">ACJMK2_008340</name>
</gene>
<dbReference type="Pfam" id="PF02014">
    <property type="entry name" value="Reeler"/>
    <property type="match status" value="1"/>
</dbReference>
<dbReference type="InterPro" id="IPR002861">
    <property type="entry name" value="Reeler_dom"/>
</dbReference>
<feature type="compositionally biased region" description="Basic and acidic residues" evidence="1">
    <location>
        <begin position="35"/>
        <end position="48"/>
    </location>
</feature>
<reference evidence="3 4" key="1">
    <citation type="submission" date="2024-11" db="EMBL/GenBank/DDBJ databases">
        <title>Chromosome-level genome assembly of the freshwater bivalve Anodonta woodiana.</title>
        <authorList>
            <person name="Chen X."/>
        </authorList>
    </citation>
    <scope>NUCLEOTIDE SEQUENCE [LARGE SCALE GENOMIC DNA]</scope>
    <source>
        <strain evidence="3">MN2024</strain>
        <tissue evidence="3">Gills</tissue>
    </source>
</reference>
<dbReference type="InterPro" id="IPR051237">
    <property type="entry name" value="Ferric-chelate_Red/DefProt"/>
</dbReference>
<feature type="region of interest" description="Disordered" evidence="1">
    <location>
        <begin position="33"/>
        <end position="74"/>
    </location>
</feature>
<evidence type="ECO:0000313" key="3">
    <source>
        <dbReference type="EMBL" id="KAL3862369.1"/>
    </source>
</evidence>
<accession>A0ABD3VLA5</accession>
<dbReference type="InterPro" id="IPR042307">
    <property type="entry name" value="Reeler_sf"/>
</dbReference>
<dbReference type="AlphaFoldDB" id="A0ABD3VLA5"/>
<keyword evidence="4" id="KW-1185">Reference proteome</keyword>
<feature type="compositionally biased region" description="Basic and acidic residues" evidence="1">
    <location>
        <begin position="55"/>
        <end position="71"/>
    </location>
</feature>
<name>A0ABD3VLA5_SINWO</name>
<protein>
    <recommendedName>
        <fullName evidence="2">Reelin domain-containing protein</fullName>
    </recommendedName>
</protein>
<evidence type="ECO:0000259" key="2">
    <source>
        <dbReference type="PROSITE" id="PS51019"/>
    </source>
</evidence>
<dbReference type="PROSITE" id="PS51019">
    <property type="entry name" value="REELIN"/>
    <property type="match status" value="1"/>
</dbReference>
<sequence length="734" mass="78979">MNSSSRRTRFSASIQIILLFGYAAYIGEAMMPHSNNHDKEHDFPKDSEMSASSHRAGDHMRTELRQDEASRQRQKTVLANTGRINVKFLCNSRRIMSMKKNGTLISHQKTPSPFKILVNSTQTSPGDVVNVTIKSTGKEAFRGFFLQMLYLPSYTEHRAFLPQSRFLPTEQTTVTSCVNAEDTILHANESLKETISFLWKAPSNISGHLQISGSILEDEDTYWENVHSEPISVNKDHWQKDKQQNAVQTTLVDMLNNNQAETTPPSHVTINPISTENSIPYDVYSGKTAVNTVSYRTTAPIKKTATGTDQGVITWNSVPQKTSKTDEPFDNELSREGIHFIGDGSGNTVADRTFYQGLQTVNTSQMTDSVGPLGKFVTPPESSEALGSAVKSIVGVAEGGGLGTVFKVATTLVRLQRVVGKHKSPQVSKMTGYNVKKSGGIPVASLSGIGAQKSLMDMYSNPHALRESQLFQQQVASQNALLPQTNPFLAQYLGLQSLQNPQLGLQTPELGLQSPLFALQNQLGLPNSLLNTQTPNGLQTYQFGIQTPQLGLQEQTNPLFGQSQFEMVGLQLGNMPQQNQFGQFIPGQGMVSTGQQLNIGVGDSNILYDHGLNGLREGVDSLGGAGLSDGAGGLGGMVSGLMPGGRGTGGLGNLLRSISPDQLNSVTNFLSGPDGDVLKKSVFELLNGENGGAIKSAVNGMLAGDMSAMGNLQSMLSGSAGDSIRNAVTNSLKP</sequence>
<proteinExistence type="predicted"/>
<dbReference type="Proteomes" id="UP001634394">
    <property type="component" value="Unassembled WGS sequence"/>
</dbReference>
<dbReference type="Gene3D" id="2.60.40.4060">
    <property type="entry name" value="Reeler domain"/>
    <property type="match status" value="1"/>
</dbReference>
<dbReference type="PANTHER" id="PTHR45828:SF33">
    <property type="entry name" value="DOMON DOMAIN-CONTAINING PROTEIN"/>
    <property type="match status" value="1"/>
</dbReference>
<feature type="domain" description="Reelin" evidence="2">
    <location>
        <begin position="76"/>
        <end position="246"/>
    </location>
</feature>
<dbReference type="PANTHER" id="PTHR45828">
    <property type="entry name" value="CYTOCHROME B561/FERRIC REDUCTASE TRANSMEMBRANE"/>
    <property type="match status" value="1"/>
</dbReference>